<dbReference type="GO" id="GO:0046872">
    <property type="term" value="F:metal ion binding"/>
    <property type="evidence" value="ECO:0007669"/>
    <property type="project" value="UniProtKB-KW"/>
</dbReference>
<dbReference type="PANTHER" id="PTHR42953:SF1">
    <property type="entry name" value="METAL-BINDING PROTEIN HI_0362-RELATED"/>
    <property type="match status" value="1"/>
</dbReference>
<dbReference type="GO" id="GO:0030001">
    <property type="term" value="P:metal ion transport"/>
    <property type="evidence" value="ECO:0007669"/>
    <property type="project" value="InterPro"/>
</dbReference>
<dbReference type="Pfam" id="PF01297">
    <property type="entry name" value="ZnuA"/>
    <property type="match status" value="1"/>
</dbReference>
<sequence>MAAAAAVAFAAAGCGSSGTSSATDSLTVIQVVAAESVWAEVATQIGGPNVHVTTLADSASDKKAIAGAQVLIVNGAGFDAWASQDAAANPGVGRLDLNVGDEVGMMPGGVDPYLWYSPADVDVAAERLEADFAQLRPGSAAFFQDQEQAFERSSQATDEALAGTIKSRFAGTHVAACTGLASDVAADLGLKPQRQIDQSKALLCDTKGDTALLEAAAHAKIPVVSLAEGLEPAGTTFQQWLTGQLQQIQQALGGGRP</sequence>
<dbReference type="PANTHER" id="PTHR42953">
    <property type="entry name" value="HIGH-AFFINITY ZINC UPTAKE SYSTEM PROTEIN ZNUA-RELATED"/>
    <property type="match status" value="1"/>
</dbReference>
<keyword evidence="2" id="KW-0813">Transport</keyword>
<organism evidence="6 7">
    <name type="scientific">Actinospica acidithermotolerans</name>
    <dbReference type="NCBI Taxonomy" id="2828514"/>
    <lineage>
        <taxon>Bacteria</taxon>
        <taxon>Bacillati</taxon>
        <taxon>Actinomycetota</taxon>
        <taxon>Actinomycetes</taxon>
        <taxon>Catenulisporales</taxon>
        <taxon>Actinospicaceae</taxon>
        <taxon>Actinospica</taxon>
    </lineage>
</organism>
<reference evidence="6" key="1">
    <citation type="submission" date="2021-04" db="EMBL/GenBank/DDBJ databases">
        <title>Genome based classification of Actinospica acidithermotolerans sp. nov., an actinobacterium isolated from an Indonesian hot spring.</title>
        <authorList>
            <person name="Kusuma A.B."/>
            <person name="Putra K.E."/>
            <person name="Nafisah S."/>
            <person name="Loh J."/>
            <person name="Nouioui I."/>
            <person name="Goodfellow M."/>
        </authorList>
    </citation>
    <scope>NUCLEOTIDE SEQUENCE</scope>
    <source>
        <strain evidence="6">MGRD01-02</strain>
    </source>
</reference>
<evidence type="ECO:0000256" key="4">
    <source>
        <dbReference type="ARBA" id="ARBA00022729"/>
    </source>
</evidence>
<evidence type="ECO:0000256" key="3">
    <source>
        <dbReference type="ARBA" id="ARBA00022723"/>
    </source>
</evidence>
<dbReference type="EMBL" id="JAGSOH010000182">
    <property type="protein sequence ID" value="MBR7831083.1"/>
    <property type="molecule type" value="Genomic_DNA"/>
</dbReference>
<accession>A0A941EHV5</accession>
<dbReference type="InterPro" id="IPR006127">
    <property type="entry name" value="ZnuA-like"/>
</dbReference>
<protein>
    <submittedName>
        <fullName evidence="6">Zinc ABC transporter substrate-binding protein</fullName>
    </submittedName>
</protein>
<proteinExistence type="predicted"/>
<evidence type="ECO:0000256" key="1">
    <source>
        <dbReference type="ARBA" id="ARBA00004196"/>
    </source>
</evidence>
<evidence type="ECO:0000313" key="6">
    <source>
        <dbReference type="EMBL" id="MBR7831083.1"/>
    </source>
</evidence>
<comment type="subcellular location">
    <subcellularLocation>
        <location evidence="1">Cell envelope</location>
    </subcellularLocation>
</comment>
<dbReference type="Gene3D" id="3.40.50.1980">
    <property type="entry name" value="Nitrogenase molybdenum iron protein domain"/>
    <property type="match status" value="1"/>
</dbReference>
<keyword evidence="7" id="KW-1185">Reference proteome</keyword>
<evidence type="ECO:0000256" key="2">
    <source>
        <dbReference type="ARBA" id="ARBA00022448"/>
    </source>
</evidence>
<comment type="caution">
    <text evidence="6">The sequence shown here is derived from an EMBL/GenBank/DDBJ whole genome shotgun (WGS) entry which is preliminary data.</text>
</comment>
<evidence type="ECO:0000313" key="7">
    <source>
        <dbReference type="Proteomes" id="UP000676325"/>
    </source>
</evidence>
<keyword evidence="3" id="KW-0479">Metal-binding</keyword>
<evidence type="ECO:0000256" key="5">
    <source>
        <dbReference type="SAM" id="SignalP"/>
    </source>
</evidence>
<dbReference type="GO" id="GO:0030313">
    <property type="term" value="C:cell envelope"/>
    <property type="evidence" value="ECO:0007669"/>
    <property type="project" value="UniProtKB-SubCell"/>
</dbReference>
<dbReference type="RefSeq" id="WP_212522201.1">
    <property type="nucleotide sequence ID" value="NZ_JAGSOH010000182.1"/>
</dbReference>
<feature type="chain" id="PRO_5037129005" evidence="5">
    <location>
        <begin position="23"/>
        <end position="257"/>
    </location>
</feature>
<dbReference type="AlphaFoldDB" id="A0A941EHV5"/>
<dbReference type="SUPFAM" id="SSF53807">
    <property type="entry name" value="Helical backbone' metal receptor"/>
    <property type="match status" value="1"/>
</dbReference>
<dbReference type="Proteomes" id="UP000676325">
    <property type="component" value="Unassembled WGS sequence"/>
</dbReference>
<dbReference type="InterPro" id="IPR050492">
    <property type="entry name" value="Bact_metal-bind_prot9"/>
</dbReference>
<keyword evidence="4 5" id="KW-0732">Signal</keyword>
<gene>
    <name evidence="6" type="ORF">KDK95_32560</name>
</gene>
<feature type="signal peptide" evidence="5">
    <location>
        <begin position="1"/>
        <end position="22"/>
    </location>
</feature>
<name>A0A941EHV5_9ACTN</name>